<proteinExistence type="predicted"/>
<reference evidence="2" key="1">
    <citation type="submission" date="2016-05" db="EMBL/GenBank/DDBJ databases">
        <title>Draft genome of Corynebacterium afermentans subsp. afermentans LCDC 88199T.</title>
        <authorList>
            <person name="Bernier A.-M."/>
            <person name="Bernard K."/>
        </authorList>
    </citation>
    <scope>NUCLEOTIDE SEQUENCE [LARGE SCALE GENOMIC DNA]</scope>
    <source>
        <strain evidence="2">NML02-A-017</strain>
    </source>
</reference>
<accession>A0A1A9RVA1</accession>
<dbReference type="EMBL" id="LXSL01000028">
    <property type="protein sequence ID" value="OAM26664.1"/>
    <property type="molecule type" value="Genomic_DNA"/>
</dbReference>
<name>A0A1A9RVA1_9NEIS</name>
<gene>
    <name evidence="1" type="ORF">A7P95_07810</name>
</gene>
<organism evidence="1 2">
    <name type="scientific">Eikenella longinqua</name>
    <dbReference type="NCBI Taxonomy" id="1795827"/>
    <lineage>
        <taxon>Bacteria</taxon>
        <taxon>Pseudomonadati</taxon>
        <taxon>Pseudomonadota</taxon>
        <taxon>Betaproteobacteria</taxon>
        <taxon>Neisseriales</taxon>
        <taxon>Neisseriaceae</taxon>
        <taxon>Eikenella</taxon>
    </lineage>
</organism>
<evidence type="ECO:0000313" key="2">
    <source>
        <dbReference type="Proteomes" id="UP000077885"/>
    </source>
</evidence>
<keyword evidence="2" id="KW-1185">Reference proteome</keyword>
<evidence type="ECO:0000313" key="1">
    <source>
        <dbReference type="EMBL" id="OAM26664.1"/>
    </source>
</evidence>
<comment type="caution">
    <text evidence="1">The sequence shown here is derived from an EMBL/GenBank/DDBJ whole genome shotgun (WGS) entry which is preliminary data.</text>
</comment>
<dbReference type="Proteomes" id="UP000077885">
    <property type="component" value="Unassembled WGS sequence"/>
</dbReference>
<sequence>MALDGFGAALVTDGQLCERLLAVDVLLQQLAGRREFGDGQVLLAGGTFISLPAVFTAVLNEGTFMAKRAFLTNIGKKSLKAMYGKASSDFYHPICPLVRKMVPCWV</sequence>
<protein>
    <submittedName>
        <fullName evidence="1">Uncharacterized protein</fullName>
    </submittedName>
</protein>
<dbReference type="AlphaFoldDB" id="A0A1A9RVA1"/>